<dbReference type="RefSeq" id="XP_056692330.1">
    <property type="nucleotide sequence ID" value="XM_056836352.1"/>
</dbReference>
<organism evidence="1 2">
    <name type="scientific">Spinacia oleracea</name>
    <name type="common">Spinach</name>
    <dbReference type="NCBI Taxonomy" id="3562"/>
    <lineage>
        <taxon>Eukaryota</taxon>
        <taxon>Viridiplantae</taxon>
        <taxon>Streptophyta</taxon>
        <taxon>Embryophyta</taxon>
        <taxon>Tracheophyta</taxon>
        <taxon>Spermatophyta</taxon>
        <taxon>Magnoliopsida</taxon>
        <taxon>eudicotyledons</taxon>
        <taxon>Gunneridae</taxon>
        <taxon>Pentapetalae</taxon>
        <taxon>Caryophyllales</taxon>
        <taxon>Chenopodiaceae</taxon>
        <taxon>Chenopodioideae</taxon>
        <taxon>Anserineae</taxon>
        <taxon>Spinacia</taxon>
    </lineage>
</organism>
<name>A0ABM3R9N2_SPIOL</name>
<dbReference type="Proteomes" id="UP000813463">
    <property type="component" value="Chromosome 2"/>
</dbReference>
<reference evidence="2 3" key="2">
    <citation type="submission" date="2025-05" db="UniProtKB">
        <authorList>
            <consortium name="RefSeq"/>
        </authorList>
    </citation>
    <scope>IDENTIFICATION</scope>
    <source>
        <tissue evidence="2 3">Leaf</tissue>
    </source>
</reference>
<proteinExistence type="predicted"/>
<protein>
    <submittedName>
        <fullName evidence="2 3">Uncharacterized protein</fullName>
    </submittedName>
</protein>
<evidence type="ECO:0000313" key="1">
    <source>
        <dbReference type="Proteomes" id="UP000813463"/>
    </source>
</evidence>
<dbReference type="RefSeq" id="XP_056692331.1">
    <property type="nucleotide sequence ID" value="XM_056836353.1"/>
</dbReference>
<reference evidence="1" key="1">
    <citation type="journal article" date="2021" name="Nat. Commun.">
        <title>Genomic analyses provide insights into spinach domestication and the genetic basis of agronomic traits.</title>
        <authorList>
            <person name="Cai X."/>
            <person name="Sun X."/>
            <person name="Xu C."/>
            <person name="Sun H."/>
            <person name="Wang X."/>
            <person name="Ge C."/>
            <person name="Zhang Z."/>
            <person name="Wang Q."/>
            <person name="Fei Z."/>
            <person name="Jiao C."/>
            <person name="Wang Q."/>
        </authorList>
    </citation>
    <scope>NUCLEOTIDE SEQUENCE [LARGE SCALE GENOMIC DNA]</scope>
    <source>
        <strain evidence="1">cv. Varoflay</strain>
    </source>
</reference>
<accession>A0ABM3R9N2</accession>
<evidence type="ECO:0000313" key="2">
    <source>
        <dbReference type="RefSeq" id="XP_056692330.1"/>
    </source>
</evidence>
<keyword evidence="1" id="KW-1185">Reference proteome</keyword>
<evidence type="ECO:0000313" key="3">
    <source>
        <dbReference type="RefSeq" id="XP_056692331.1"/>
    </source>
</evidence>
<gene>
    <name evidence="2 3" type="primary">LOC110777012</name>
</gene>
<dbReference type="GeneID" id="110777012"/>
<sequence length="103" mass="11335">MIYTLEITLRSNGDGIKNSLMVSRVGGYTVPPDFILLTLPSFLMAVVEAELKLPADSYTANLVINEGESVYDYCWYPYMSASGGTFALYSLLCRHANLGCSSY</sequence>